<dbReference type="InterPro" id="IPR006664">
    <property type="entry name" value="OMP_bac"/>
</dbReference>
<sequence>MRLKSMLLLSACLYPVCHSVQAQTLQSSAVEAEVLSQQLQPYQQVSDAQTRYQASKAQIWLSYAKNEFSERSLTTAGREALAQGRQIAEKLAQKQPLSLTTPILTVSQVMRRDLWWQVEYFKQNGALEKAPEQLAHAEVMLVWAAAEYCELGWRHAREHFDAAEQALYQVAVATRQDHIDTVKWDAQALPSLKQLNGPGCQGVNAEFWPLAKMQLNQQSNSLSLNNIVHFALDSADLSPASKTVVQQWATQLNQYPQLSVILKGYTDSYASPVYNIQLAQRRIQVVQDYLVSQGVDIAHIAIEAKGAVDFQTDTNMKIAEAKSRRVVLQVADANGINIEYAPQWKDLQVESEQQKVKVK</sequence>
<comment type="subcellular location">
    <subcellularLocation>
        <location evidence="1">Cell outer membrane</location>
    </subcellularLocation>
</comment>
<evidence type="ECO:0000259" key="6">
    <source>
        <dbReference type="PROSITE" id="PS51123"/>
    </source>
</evidence>
<dbReference type="CDD" id="cd07185">
    <property type="entry name" value="OmpA_C-like"/>
    <property type="match status" value="1"/>
</dbReference>
<dbReference type="PRINTS" id="PR01021">
    <property type="entry name" value="OMPADOMAIN"/>
</dbReference>
<evidence type="ECO:0000313" key="7">
    <source>
        <dbReference type="EMBL" id="XBU17233.1"/>
    </source>
</evidence>
<evidence type="ECO:0000256" key="5">
    <source>
        <dbReference type="SAM" id="SignalP"/>
    </source>
</evidence>
<dbReference type="PANTHER" id="PTHR30329">
    <property type="entry name" value="STATOR ELEMENT OF FLAGELLAR MOTOR COMPLEX"/>
    <property type="match status" value="1"/>
</dbReference>
<dbReference type="AlphaFoldDB" id="A0AAU7T1A3"/>
<evidence type="ECO:0000256" key="3">
    <source>
        <dbReference type="ARBA" id="ARBA00023237"/>
    </source>
</evidence>
<feature type="domain" description="OmpA-like" evidence="6">
    <location>
        <begin position="217"/>
        <end position="334"/>
    </location>
</feature>
<keyword evidence="7" id="KW-0614">Plasmid</keyword>
<dbReference type="EMBL" id="CP157982">
    <property type="protein sequence ID" value="XBU17233.1"/>
    <property type="molecule type" value="Genomic_DNA"/>
</dbReference>
<gene>
    <name evidence="7" type="ORF">ABJ384_14745</name>
</gene>
<dbReference type="InterPro" id="IPR036737">
    <property type="entry name" value="OmpA-like_sf"/>
</dbReference>
<dbReference type="Pfam" id="PF00691">
    <property type="entry name" value="OmpA"/>
    <property type="match status" value="1"/>
</dbReference>
<proteinExistence type="predicted"/>
<evidence type="ECO:0000256" key="4">
    <source>
        <dbReference type="PROSITE-ProRule" id="PRU00473"/>
    </source>
</evidence>
<dbReference type="SUPFAM" id="SSF103088">
    <property type="entry name" value="OmpA-like"/>
    <property type="match status" value="1"/>
</dbReference>
<dbReference type="RefSeq" id="WP_349929850.1">
    <property type="nucleotide sequence ID" value="NZ_CP157982.1"/>
</dbReference>
<dbReference type="InterPro" id="IPR006665">
    <property type="entry name" value="OmpA-like"/>
</dbReference>
<dbReference type="PANTHER" id="PTHR30329:SF21">
    <property type="entry name" value="LIPOPROTEIN YIAD-RELATED"/>
    <property type="match status" value="1"/>
</dbReference>
<reference evidence="7" key="1">
    <citation type="submission" date="2024-06" db="EMBL/GenBank/DDBJ databases">
        <authorList>
            <person name="Song Z."/>
        </authorList>
    </citation>
    <scope>NUCLEOTIDE SEQUENCE</scope>
    <source>
        <strain evidence="7">A1-4-2</strain>
        <plasmid evidence="7">unnamed1</plasmid>
    </source>
</reference>
<dbReference type="PROSITE" id="PS51123">
    <property type="entry name" value="OMPA_2"/>
    <property type="match status" value="1"/>
</dbReference>
<dbReference type="GO" id="GO:0009279">
    <property type="term" value="C:cell outer membrane"/>
    <property type="evidence" value="ECO:0007669"/>
    <property type="project" value="UniProtKB-SubCell"/>
</dbReference>
<organism evidence="7">
    <name type="scientific">Acinetobacter sp. A1-4-2</name>
    <dbReference type="NCBI Taxonomy" id="3156489"/>
    <lineage>
        <taxon>Bacteria</taxon>
        <taxon>Pseudomonadati</taxon>
        <taxon>Pseudomonadota</taxon>
        <taxon>Gammaproteobacteria</taxon>
        <taxon>Moraxellales</taxon>
        <taxon>Moraxellaceae</taxon>
        <taxon>Acinetobacter</taxon>
    </lineage>
</organism>
<keyword evidence="3" id="KW-0998">Cell outer membrane</keyword>
<geneLocation type="plasmid" evidence="7">
    <name>unnamed1</name>
</geneLocation>
<keyword evidence="5" id="KW-0732">Signal</keyword>
<name>A0AAU7T1A3_9GAMM</name>
<feature type="chain" id="PRO_5043896653" evidence="5">
    <location>
        <begin position="23"/>
        <end position="359"/>
    </location>
</feature>
<feature type="signal peptide" evidence="5">
    <location>
        <begin position="1"/>
        <end position="22"/>
    </location>
</feature>
<evidence type="ECO:0000256" key="2">
    <source>
        <dbReference type="ARBA" id="ARBA00023136"/>
    </source>
</evidence>
<dbReference type="Gene3D" id="3.30.1330.60">
    <property type="entry name" value="OmpA-like domain"/>
    <property type="match status" value="1"/>
</dbReference>
<accession>A0AAU7T1A3</accession>
<evidence type="ECO:0000256" key="1">
    <source>
        <dbReference type="ARBA" id="ARBA00004442"/>
    </source>
</evidence>
<keyword evidence="2 4" id="KW-0472">Membrane</keyword>
<dbReference type="InterPro" id="IPR050330">
    <property type="entry name" value="Bact_OuterMem_StrucFunc"/>
</dbReference>
<protein>
    <submittedName>
        <fullName evidence="7">OmpA family protein</fullName>
    </submittedName>
</protein>